<evidence type="ECO:0000313" key="5">
    <source>
        <dbReference type="Proteomes" id="UP001476950"/>
    </source>
</evidence>
<dbReference type="NCBIfam" id="NF005454">
    <property type="entry name" value="PRK07048.1"/>
    <property type="match status" value="1"/>
</dbReference>
<organism evidence="4 5">
    <name type="scientific">Stenomitos frigidus AS-A4</name>
    <dbReference type="NCBI Taxonomy" id="2933935"/>
    <lineage>
        <taxon>Bacteria</taxon>
        <taxon>Bacillati</taxon>
        <taxon>Cyanobacteriota</taxon>
        <taxon>Cyanophyceae</taxon>
        <taxon>Leptolyngbyales</taxon>
        <taxon>Leptolyngbyaceae</taxon>
        <taxon>Stenomitos</taxon>
    </lineage>
</organism>
<feature type="domain" description="Tryptophan synthase beta chain-like PALP" evidence="3">
    <location>
        <begin position="41"/>
        <end position="325"/>
    </location>
</feature>
<dbReference type="InterPro" id="IPR001926">
    <property type="entry name" value="TrpB-like_PALP"/>
</dbReference>
<protein>
    <submittedName>
        <fullName evidence="4">Threo-3-hydroxy-L-aspartate ammonia-lyase</fullName>
        <ecNumber evidence="4">4.3.1.16</ecNumber>
    </submittedName>
</protein>
<keyword evidence="4" id="KW-0456">Lyase</keyword>
<dbReference type="CDD" id="cd01562">
    <property type="entry name" value="Thr-dehyd"/>
    <property type="match status" value="1"/>
</dbReference>
<comment type="cofactor">
    <cofactor evidence="1">
        <name>pyridoxal 5'-phosphate</name>
        <dbReference type="ChEBI" id="CHEBI:597326"/>
    </cofactor>
</comment>
<keyword evidence="5" id="KW-1185">Reference proteome</keyword>
<evidence type="ECO:0000256" key="1">
    <source>
        <dbReference type="ARBA" id="ARBA00001933"/>
    </source>
</evidence>
<reference evidence="4 5" key="1">
    <citation type="submission" date="2022-04" db="EMBL/GenBank/DDBJ databases">
        <title>Positive selection, recombination, and allopatry shape intraspecific diversity of widespread and dominant cyanobacteria.</title>
        <authorList>
            <person name="Wei J."/>
            <person name="Shu W."/>
            <person name="Hu C."/>
        </authorList>
    </citation>
    <scope>NUCLEOTIDE SEQUENCE [LARGE SCALE GENOMIC DNA]</scope>
    <source>
        <strain evidence="4 5">AS-A4</strain>
    </source>
</reference>
<dbReference type="SUPFAM" id="SSF53686">
    <property type="entry name" value="Tryptophan synthase beta subunit-like PLP-dependent enzymes"/>
    <property type="match status" value="1"/>
</dbReference>
<dbReference type="InterPro" id="IPR036052">
    <property type="entry name" value="TrpB-like_PALP_sf"/>
</dbReference>
<dbReference type="EC" id="4.3.1.16" evidence="4"/>
<evidence type="ECO:0000313" key="4">
    <source>
        <dbReference type="EMBL" id="MEP1060709.1"/>
    </source>
</evidence>
<name>A0ABV0KN88_9CYAN</name>
<dbReference type="EMBL" id="JAMPLM010000021">
    <property type="protein sequence ID" value="MEP1060709.1"/>
    <property type="molecule type" value="Genomic_DNA"/>
</dbReference>
<dbReference type="PANTHER" id="PTHR43050:SF1">
    <property type="entry name" value="SERINE RACEMASE"/>
    <property type="match status" value="1"/>
</dbReference>
<dbReference type="Pfam" id="PF00291">
    <property type="entry name" value="PALP"/>
    <property type="match status" value="1"/>
</dbReference>
<dbReference type="Proteomes" id="UP001476950">
    <property type="component" value="Unassembled WGS sequence"/>
</dbReference>
<keyword evidence="2" id="KW-0663">Pyridoxal phosphate</keyword>
<sequence>MADSMQPNTQPERLEASIDAILPVTYADVEAAAERLKGQAHRTPVMTSTTIDRQTGSQVFFKCENFQRIGAFKFRGAYNAMVQLPEEQRRRGVLAFSSGNHAQAIALSGQLLDIPTTIVMPEDAPTVKLAATRGYSAEVVTYNRSTESREALGQQLAGDRGLTLIPPFDHPYVIAGQGTAAKELIEEVGALDLLLVCCGGGGLLSGCAIAAHALSPSCRVIGVEPKRADDATRSFYAKTLQTVENPDTIADGARTASLGLLTFPLVLHYVHDMVTVSEAAILRAMFFLWERLKLVVEPTGALATAALLEGIVNVPSARIGVIISGGNVDLKQAGKLFTKVTKPPKAQPRVPWATELS</sequence>
<comment type="caution">
    <text evidence="4">The sequence shown here is derived from an EMBL/GenBank/DDBJ whole genome shotgun (WGS) entry which is preliminary data.</text>
</comment>
<accession>A0ABV0KN88</accession>
<dbReference type="RefSeq" id="WP_431192607.1">
    <property type="nucleotide sequence ID" value="NZ_JAMPLM010000021.1"/>
</dbReference>
<evidence type="ECO:0000256" key="2">
    <source>
        <dbReference type="ARBA" id="ARBA00022898"/>
    </source>
</evidence>
<dbReference type="Gene3D" id="3.40.50.1100">
    <property type="match status" value="2"/>
</dbReference>
<dbReference type="GO" id="GO:0030848">
    <property type="term" value="F:threo-3-hydroxyaspartate ammonia-lyase activity"/>
    <property type="evidence" value="ECO:0007669"/>
    <property type="project" value="UniProtKB-EC"/>
</dbReference>
<gene>
    <name evidence="4" type="ORF">NDI38_19945</name>
</gene>
<dbReference type="PANTHER" id="PTHR43050">
    <property type="entry name" value="SERINE / THREONINE RACEMASE FAMILY MEMBER"/>
    <property type="match status" value="1"/>
</dbReference>
<proteinExistence type="predicted"/>
<evidence type="ECO:0000259" key="3">
    <source>
        <dbReference type="Pfam" id="PF00291"/>
    </source>
</evidence>